<sequence>MAYDANQNGKETYAKNVLDSYAKDWKIFMDTCSILHFAADKFWMNIIPLLRQYQSKVIIPLRSIEELQKHEANTGKPELAENAKKCLKILNQLINAGFVEIRGEQGDNFADNVFQVVFTKFRMTHKLLLITQDNDLAKDIIALNSNKSVRANPVHVKRINQYGFLSNFTWNTENTKSDSSKKNNRPSNEEELDEDEVFQICKSVTTLDDSRLAVSHIPTENEIVYTSRGPIKLESKVAAGGEGIIYTTNTPYVAKIYKKENNTKRKYEKIKLMLSKEIECEGVCYPVAALYNSNKEFVGYMMPKAKGKELQKSIFIKPLFLKNFPNWKKRDTVELCITILEKIKYLHDRNIVMGDINPANILVVSPKEVYFVDTDSYQVENFPCPVGTNNYTAPEIQRKHFSDFLRTMGNENFAVATLLFMIMLPGKPPYSQQGGEDPINNIIKMDFSYPFGESSNKKTPDGPWRYIWSHLTYDLKKAFYNTFRKGGDYSTENTRLTVDEWLPIFTYYLELLDSGKFGKQDKMSEELFPTRHKKNPKVVYTTCKLCGNEVPENQCQNGICRDCLNKGEVYRCKKCGKEILYTNYQKYVKNAKRFNVCPECFEYGNKVRIRQNCVDCGRQFEITNNQYDFYTSKGFDIPKRCKSCRDAKKNRSYSSSGGYSSQTTRHTSASNNTGSSGNNGSFCFISTVVCEYFGKKDDCVELNTLRAYRDNWLRHQPGGQQLIAEYYNNAPLIVSKLRMSANYATYCQYLWDNYLQPCLMFIESKQFESCKKLYIDMYQYLQTVLS</sequence>
<evidence type="ECO:0000313" key="4">
    <source>
        <dbReference type="Proteomes" id="UP001241537"/>
    </source>
</evidence>
<dbReference type="InterPro" id="IPR049886">
    <property type="entry name" value="CFI_box_CTERM_dom"/>
</dbReference>
<reference evidence="3" key="1">
    <citation type="submission" date="2023-07" db="EMBL/GenBank/DDBJ databases">
        <title>Genomic Encyclopedia of Type Strains, Phase IV (KMG-IV): sequencing the most valuable type-strain genomes for metagenomic binning, comparative biology and taxonomic classification.</title>
        <authorList>
            <person name="Goeker M."/>
        </authorList>
    </citation>
    <scope>NUCLEOTIDE SEQUENCE</scope>
    <source>
        <strain evidence="3">DSM 19659</strain>
    </source>
</reference>
<dbReference type="InterPro" id="IPR011009">
    <property type="entry name" value="Kinase-like_dom_sf"/>
</dbReference>
<keyword evidence="3" id="KW-0723">Serine/threonine-protein kinase</keyword>
<dbReference type="EMBL" id="JAUSTO010000028">
    <property type="protein sequence ID" value="MDQ0153644.1"/>
    <property type="molecule type" value="Genomic_DNA"/>
</dbReference>
<name>A0AAE3VC77_9FIRM</name>
<keyword evidence="4" id="KW-1185">Reference proteome</keyword>
<dbReference type="RefSeq" id="WP_307255522.1">
    <property type="nucleotide sequence ID" value="NZ_JAUSTO010000028.1"/>
</dbReference>
<dbReference type="GO" id="GO:0004674">
    <property type="term" value="F:protein serine/threonine kinase activity"/>
    <property type="evidence" value="ECO:0007669"/>
    <property type="project" value="UniProtKB-KW"/>
</dbReference>
<feature type="region of interest" description="Disordered" evidence="1">
    <location>
        <begin position="648"/>
        <end position="675"/>
    </location>
</feature>
<dbReference type="SUPFAM" id="SSF56112">
    <property type="entry name" value="Protein kinase-like (PK-like)"/>
    <property type="match status" value="1"/>
</dbReference>
<dbReference type="Pfam" id="PF00069">
    <property type="entry name" value="Pkinase"/>
    <property type="match status" value="1"/>
</dbReference>
<comment type="caution">
    <text evidence="3">The sequence shown here is derived from an EMBL/GenBank/DDBJ whole genome shotgun (WGS) entry which is preliminary data.</text>
</comment>
<keyword evidence="3" id="KW-0808">Transferase</keyword>
<dbReference type="NCBIfam" id="NF041770">
    <property type="entry name" value="CFI_box_CTERM"/>
    <property type="match status" value="1"/>
</dbReference>
<dbReference type="InterPro" id="IPR000719">
    <property type="entry name" value="Prot_kinase_dom"/>
</dbReference>
<protein>
    <submittedName>
        <fullName evidence="3">Serine/threonine protein kinase</fullName>
    </submittedName>
</protein>
<evidence type="ECO:0000256" key="1">
    <source>
        <dbReference type="SAM" id="MobiDB-lite"/>
    </source>
</evidence>
<feature type="region of interest" description="Disordered" evidence="1">
    <location>
        <begin position="174"/>
        <end position="194"/>
    </location>
</feature>
<evidence type="ECO:0000313" key="3">
    <source>
        <dbReference type="EMBL" id="MDQ0153644.1"/>
    </source>
</evidence>
<dbReference type="Pfam" id="PF13451">
    <property type="entry name" value="zf_Tbcl"/>
    <property type="match status" value="1"/>
</dbReference>
<gene>
    <name evidence="3" type="ORF">J2S20_002366</name>
</gene>
<dbReference type="PROSITE" id="PS50011">
    <property type="entry name" value="PROTEIN_KINASE_DOM"/>
    <property type="match status" value="1"/>
</dbReference>
<dbReference type="Gene3D" id="1.10.510.10">
    <property type="entry name" value="Transferase(Phosphotransferase) domain 1"/>
    <property type="match status" value="1"/>
</dbReference>
<evidence type="ECO:0000259" key="2">
    <source>
        <dbReference type="PROSITE" id="PS50011"/>
    </source>
</evidence>
<feature type="compositionally biased region" description="Low complexity" evidence="1">
    <location>
        <begin position="652"/>
        <end position="661"/>
    </location>
</feature>
<dbReference type="Proteomes" id="UP001241537">
    <property type="component" value="Unassembled WGS sequence"/>
</dbReference>
<dbReference type="AlphaFoldDB" id="A0AAE3VC77"/>
<accession>A0AAE3VC77</accession>
<keyword evidence="3" id="KW-0418">Kinase</keyword>
<proteinExistence type="predicted"/>
<dbReference type="InterPro" id="IPR025306">
    <property type="entry name" value="Zn-bnd_dom_prob"/>
</dbReference>
<organism evidence="3 4">
    <name type="scientific">Moryella indoligenes</name>
    <dbReference type="NCBI Taxonomy" id="371674"/>
    <lineage>
        <taxon>Bacteria</taxon>
        <taxon>Bacillati</taxon>
        <taxon>Bacillota</taxon>
        <taxon>Clostridia</taxon>
        <taxon>Lachnospirales</taxon>
        <taxon>Lachnospiraceae</taxon>
        <taxon>Moryella</taxon>
    </lineage>
</organism>
<feature type="domain" description="Protein kinase" evidence="2">
    <location>
        <begin position="231"/>
        <end position="509"/>
    </location>
</feature>
<dbReference type="GO" id="GO:0005524">
    <property type="term" value="F:ATP binding"/>
    <property type="evidence" value="ECO:0007669"/>
    <property type="project" value="InterPro"/>
</dbReference>
<dbReference type="SMART" id="SM00220">
    <property type="entry name" value="S_TKc"/>
    <property type="match status" value="1"/>
</dbReference>
<dbReference type="PANTHER" id="PTHR24347">
    <property type="entry name" value="SERINE/THREONINE-PROTEIN KINASE"/>
    <property type="match status" value="1"/>
</dbReference>